<dbReference type="SUPFAM" id="SSF56059">
    <property type="entry name" value="Glutathione synthetase ATP-binding domain-like"/>
    <property type="match status" value="1"/>
</dbReference>
<comment type="caution">
    <text evidence="15">The sequence shown here is derived from an EMBL/GenBank/DDBJ whole genome shotgun (WGS) entry which is preliminary data.</text>
</comment>
<evidence type="ECO:0000256" key="5">
    <source>
        <dbReference type="ARBA" id="ARBA00022598"/>
    </source>
</evidence>
<dbReference type="InterPro" id="IPR000115">
    <property type="entry name" value="PRibGlycinamide_synth"/>
</dbReference>
<dbReference type="SUPFAM" id="SSF51246">
    <property type="entry name" value="Rudiment single hybrid motif"/>
    <property type="match status" value="1"/>
</dbReference>
<evidence type="ECO:0000313" key="15">
    <source>
        <dbReference type="EMBL" id="MBN8205011.1"/>
    </source>
</evidence>
<evidence type="ECO:0000259" key="14">
    <source>
        <dbReference type="PROSITE" id="PS50975"/>
    </source>
</evidence>
<feature type="domain" description="ATP-grasp" evidence="14">
    <location>
        <begin position="107"/>
        <end position="312"/>
    </location>
</feature>
<dbReference type="HAMAP" id="MF_00138">
    <property type="entry name" value="GARS"/>
    <property type="match status" value="1"/>
</dbReference>
<keyword evidence="7 12" id="KW-0658">Purine biosynthesis</keyword>
<comment type="pathway">
    <text evidence="3 12">Purine metabolism; IMP biosynthesis via de novo pathway; N(1)-(5-phospho-D-ribosyl)glycinamide from 5-phospho-alpha-D-ribose 1-diphosphate: step 2/2.</text>
</comment>
<dbReference type="Gene3D" id="3.30.1490.20">
    <property type="entry name" value="ATP-grasp fold, A domain"/>
    <property type="match status" value="1"/>
</dbReference>
<dbReference type="PANTHER" id="PTHR43472:SF1">
    <property type="entry name" value="PHOSPHORIBOSYLAMINE--GLYCINE LIGASE, CHLOROPLASTIC"/>
    <property type="match status" value="1"/>
</dbReference>
<dbReference type="GO" id="GO:0006189">
    <property type="term" value="P:'de novo' IMP biosynthetic process"/>
    <property type="evidence" value="ECO:0007669"/>
    <property type="project" value="UniProtKB-UniRule"/>
</dbReference>
<dbReference type="InterPro" id="IPR020562">
    <property type="entry name" value="PRibGlycinamide_synth_N"/>
</dbReference>
<evidence type="ECO:0000256" key="7">
    <source>
        <dbReference type="ARBA" id="ARBA00022755"/>
    </source>
</evidence>
<dbReference type="InterPro" id="IPR020560">
    <property type="entry name" value="PRibGlycinamide_synth_C-dom"/>
</dbReference>
<dbReference type="InterPro" id="IPR020561">
    <property type="entry name" value="PRibGlycinamid_synth_ATP-grasp"/>
</dbReference>
<dbReference type="SMART" id="SM01210">
    <property type="entry name" value="GARS_C"/>
    <property type="match status" value="1"/>
</dbReference>
<dbReference type="InterPro" id="IPR011761">
    <property type="entry name" value="ATP-grasp"/>
</dbReference>
<evidence type="ECO:0000256" key="1">
    <source>
        <dbReference type="ARBA" id="ARBA00001936"/>
    </source>
</evidence>
<dbReference type="SMART" id="SM01209">
    <property type="entry name" value="GARS_A"/>
    <property type="match status" value="1"/>
</dbReference>
<evidence type="ECO:0000256" key="6">
    <source>
        <dbReference type="ARBA" id="ARBA00022741"/>
    </source>
</evidence>
<evidence type="ECO:0000256" key="12">
    <source>
        <dbReference type="HAMAP-Rule" id="MF_00138"/>
    </source>
</evidence>
<comment type="catalytic activity">
    <reaction evidence="12">
        <text>5-phospho-beta-D-ribosylamine + glycine + ATP = N(1)-(5-phospho-beta-D-ribosyl)glycinamide + ADP + phosphate + H(+)</text>
        <dbReference type="Rhea" id="RHEA:17453"/>
        <dbReference type="ChEBI" id="CHEBI:15378"/>
        <dbReference type="ChEBI" id="CHEBI:30616"/>
        <dbReference type="ChEBI" id="CHEBI:43474"/>
        <dbReference type="ChEBI" id="CHEBI:57305"/>
        <dbReference type="ChEBI" id="CHEBI:58681"/>
        <dbReference type="ChEBI" id="CHEBI:143788"/>
        <dbReference type="ChEBI" id="CHEBI:456216"/>
        <dbReference type="EC" id="6.3.4.13"/>
    </reaction>
</comment>
<dbReference type="Gene3D" id="3.30.470.20">
    <property type="entry name" value="ATP-grasp fold, B domain"/>
    <property type="match status" value="1"/>
</dbReference>
<comment type="cofactor">
    <cofactor evidence="2">
        <name>Mg(2+)</name>
        <dbReference type="ChEBI" id="CHEBI:18420"/>
    </cofactor>
</comment>
<evidence type="ECO:0000256" key="10">
    <source>
        <dbReference type="ARBA" id="ARBA00042242"/>
    </source>
</evidence>
<keyword evidence="6 13" id="KW-0547">Nucleotide-binding</keyword>
<dbReference type="Pfam" id="PF02843">
    <property type="entry name" value="GARS_C"/>
    <property type="match status" value="1"/>
</dbReference>
<dbReference type="GO" id="GO:0005524">
    <property type="term" value="F:ATP binding"/>
    <property type="evidence" value="ECO:0007669"/>
    <property type="project" value="UniProtKB-UniRule"/>
</dbReference>
<evidence type="ECO:0000313" key="16">
    <source>
        <dbReference type="Proteomes" id="UP000664385"/>
    </source>
</evidence>
<dbReference type="GO" id="GO:0046872">
    <property type="term" value="F:metal ion binding"/>
    <property type="evidence" value="ECO:0007669"/>
    <property type="project" value="InterPro"/>
</dbReference>
<evidence type="ECO:0000256" key="3">
    <source>
        <dbReference type="ARBA" id="ARBA00005174"/>
    </source>
</evidence>
<evidence type="ECO:0000256" key="13">
    <source>
        <dbReference type="PROSITE-ProRule" id="PRU00409"/>
    </source>
</evidence>
<dbReference type="PANTHER" id="PTHR43472">
    <property type="entry name" value="PHOSPHORIBOSYLAMINE--GLYCINE LIGASE"/>
    <property type="match status" value="1"/>
</dbReference>
<reference evidence="15" key="1">
    <citation type="submission" date="2020-12" db="EMBL/GenBank/DDBJ databases">
        <title>PHA producing bacteria isolated from mangrove.</title>
        <authorList>
            <person name="Zheng W."/>
            <person name="Yu S."/>
            <person name="Huang Y."/>
        </authorList>
    </citation>
    <scope>NUCLEOTIDE SEQUENCE</scope>
    <source>
        <strain evidence="15">GN8-5</strain>
    </source>
</reference>
<dbReference type="EC" id="6.3.4.13" evidence="4 12"/>
<dbReference type="PROSITE" id="PS00184">
    <property type="entry name" value="GARS"/>
    <property type="match status" value="1"/>
</dbReference>
<dbReference type="AlphaFoldDB" id="A0A939IU35"/>
<accession>A0A939IU35</accession>
<keyword evidence="5 12" id="KW-0436">Ligase</keyword>
<dbReference type="Pfam" id="PF02844">
    <property type="entry name" value="GARS_N"/>
    <property type="match status" value="1"/>
</dbReference>
<dbReference type="RefSeq" id="WP_206821206.1">
    <property type="nucleotide sequence ID" value="NZ_JAEKJQ010000001.1"/>
</dbReference>
<dbReference type="Proteomes" id="UP000664385">
    <property type="component" value="Unassembled WGS sequence"/>
</dbReference>
<evidence type="ECO:0000256" key="4">
    <source>
        <dbReference type="ARBA" id="ARBA00013255"/>
    </source>
</evidence>
<dbReference type="Pfam" id="PF01071">
    <property type="entry name" value="GARS_A"/>
    <property type="match status" value="1"/>
</dbReference>
<evidence type="ECO:0000256" key="8">
    <source>
        <dbReference type="ARBA" id="ARBA00022840"/>
    </source>
</evidence>
<evidence type="ECO:0000256" key="9">
    <source>
        <dbReference type="ARBA" id="ARBA00038345"/>
    </source>
</evidence>
<dbReference type="GO" id="GO:0009113">
    <property type="term" value="P:purine nucleobase biosynthetic process"/>
    <property type="evidence" value="ECO:0007669"/>
    <property type="project" value="InterPro"/>
</dbReference>
<keyword evidence="8 13" id="KW-0067">ATP-binding</keyword>
<comment type="similarity">
    <text evidence="9 12">Belongs to the GARS family.</text>
</comment>
<protein>
    <recommendedName>
        <fullName evidence="4 12">Phosphoribosylamine--glycine ligase</fullName>
        <ecNumber evidence="4 12">6.3.4.13</ecNumber>
    </recommendedName>
    <alternativeName>
        <fullName evidence="12">GARS</fullName>
    </alternativeName>
    <alternativeName>
        <fullName evidence="10 12">Glycinamide ribonucleotide synthetase</fullName>
    </alternativeName>
    <alternativeName>
        <fullName evidence="11 12">Phosphoribosylglycinamide synthetase</fullName>
    </alternativeName>
</protein>
<organism evidence="15 16">
    <name type="scientific">Microbacterium esteraromaticum</name>
    <dbReference type="NCBI Taxonomy" id="57043"/>
    <lineage>
        <taxon>Bacteria</taxon>
        <taxon>Bacillati</taxon>
        <taxon>Actinomycetota</taxon>
        <taxon>Actinomycetes</taxon>
        <taxon>Micrococcales</taxon>
        <taxon>Microbacteriaceae</taxon>
        <taxon>Microbacterium</taxon>
    </lineage>
</organism>
<dbReference type="InterPro" id="IPR016185">
    <property type="entry name" value="PreATP-grasp_dom_sf"/>
</dbReference>
<evidence type="ECO:0000256" key="2">
    <source>
        <dbReference type="ARBA" id="ARBA00001946"/>
    </source>
</evidence>
<dbReference type="InterPro" id="IPR013815">
    <property type="entry name" value="ATP_grasp_subdomain_1"/>
</dbReference>
<dbReference type="Gene3D" id="3.90.600.10">
    <property type="entry name" value="Phosphoribosylglycinamide synthetase, C-terminal domain"/>
    <property type="match status" value="1"/>
</dbReference>
<sequence length="425" mass="43663">MKILVLGSGAREHAIILSLRSEEAEHEIFAAPGNAGIAQDATLVDVDALNGSAVASFANEHGIDLVVVGPEAPLVAGVADVLRERGIPVFGPGKAAAQLEGSKAFAKRIMDAAGVPTGRAVRAASAAEVESAFDEFGAPYVVKADGLAAGKGVIVTADRTAALAHAEQYLPSGPVLVEEFLTGPEVSLFFLSDGDTVRPLSPAQDFKRALDGDGGPNTGGMGAYSPLPWLSEDFGGVDEFVAQVTETVAMPVIRQLDAEGTPFIGLLYAGLILTPAGVRVIEFNARFGDPETQVVLPRLRTPLSRLLLAAASGHLEDEPMPEFSDDVAITVVLASEGYPEAPQTGRLIEGLAEAAAVEGVTLVHAATGAPDAPGGSLVATGGRVLNVVATGSDFADARARAYEAIGRIALDGAHYRHDIAARVAG</sequence>
<dbReference type="EMBL" id="JAEMWU010000001">
    <property type="protein sequence ID" value="MBN8205011.1"/>
    <property type="molecule type" value="Genomic_DNA"/>
</dbReference>
<comment type="cofactor">
    <cofactor evidence="1">
        <name>Mn(2+)</name>
        <dbReference type="ChEBI" id="CHEBI:29035"/>
    </cofactor>
</comment>
<dbReference type="NCBIfam" id="TIGR00877">
    <property type="entry name" value="purD"/>
    <property type="match status" value="1"/>
</dbReference>
<dbReference type="SUPFAM" id="SSF52440">
    <property type="entry name" value="PreATP-grasp domain"/>
    <property type="match status" value="1"/>
</dbReference>
<dbReference type="InterPro" id="IPR020559">
    <property type="entry name" value="PRibGlycinamide_synth_CS"/>
</dbReference>
<evidence type="ECO:0000256" key="11">
    <source>
        <dbReference type="ARBA" id="ARBA00042864"/>
    </source>
</evidence>
<dbReference type="InterPro" id="IPR011054">
    <property type="entry name" value="Rudment_hybrid_motif"/>
</dbReference>
<name>A0A939IU35_9MICO</name>
<gene>
    <name evidence="12 15" type="primary">purD</name>
    <name evidence="15" type="ORF">JF543_03440</name>
</gene>
<dbReference type="PROSITE" id="PS50975">
    <property type="entry name" value="ATP_GRASP"/>
    <property type="match status" value="1"/>
</dbReference>
<dbReference type="Gene3D" id="3.40.50.20">
    <property type="match status" value="1"/>
</dbReference>
<proteinExistence type="inferred from homology"/>
<dbReference type="GO" id="GO:0004637">
    <property type="term" value="F:phosphoribosylamine-glycine ligase activity"/>
    <property type="evidence" value="ECO:0007669"/>
    <property type="project" value="UniProtKB-UniRule"/>
</dbReference>
<dbReference type="InterPro" id="IPR037123">
    <property type="entry name" value="PRibGlycinamide_synth_C_sf"/>
</dbReference>